<evidence type="ECO:0000313" key="4">
    <source>
        <dbReference type="EMBL" id="QIN85314.1"/>
    </source>
</evidence>
<dbReference type="Pfam" id="PF13778">
    <property type="entry name" value="DUF4174"/>
    <property type="match status" value="1"/>
</dbReference>
<feature type="compositionally biased region" description="Low complexity" evidence="2">
    <location>
        <begin position="20"/>
        <end position="37"/>
    </location>
</feature>
<organism evidence="4 5">
    <name type="scientific">Rubrobacter tropicus</name>
    <dbReference type="NCBI Taxonomy" id="2653851"/>
    <lineage>
        <taxon>Bacteria</taxon>
        <taxon>Bacillati</taxon>
        <taxon>Actinomycetota</taxon>
        <taxon>Rubrobacteria</taxon>
        <taxon>Rubrobacterales</taxon>
        <taxon>Rubrobacteraceae</taxon>
        <taxon>Rubrobacter</taxon>
    </lineage>
</organism>
<dbReference type="AlphaFoldDB" id="A0A6G8QFN4"/>
<name>A0A6G8QFN4_9ACTN</name>
<accession>A0A6G8QFN4</accession>
<dbReference type="EMBL" id="CP045119">
    <property type="protein sequence ID" value="QIN85314.1"/>
    <property type="molecule type" value="Genomic_DNA"/>
</dbReference>
<keyword evidence="5" id="KW-1185">Reference proteome</keyword>
<protein>
    <submittedName>
        <fullName evidence="4">DUF4174 domain-containing protein</fullName>
    </submittedName>
</protein>
<dbReference type="InterPro" id="IPR025232">
    <property type="entry name" value="DUF4174"/>
</dbReference>
<evidence type="ECO:0000256" key="2">
    <source>
        <dbReference type="SAM" id="MobiDB-lite"/>
    </source>
</evidence>
<proteinExistence type="predicted"/>
<dbReference type="Proteomes" id="UP000501452">
    <property type="component" value="Chromosome"/>
</dbReference>
<dbReference type="KEGG" id="rub:GBA63_21070"/>
<sequence length="260" mass="28811">MGRAGERRHPGRRGGGPLGRGQLPLRRLGLRGPPEGRGALRRARRPRRARGSRLPHRAPHRRPGAQDDGRRSPQRQRPPRPPGPLPRRATLLLPRRLLDHRGPRGPAHGPSAPQGFQGGYPPPGPRPCLRQGHPGDGRPGAGAILTPDPASYRGKNRLFLIFTPSGTDEEYVRQRDLLQDRQAEFEDRDLITQTFFDDTTGADAARAQFGIEGGSFAVVLVGKDGGEKFRASEPVGPRDLFDRIDAMPMRRREMRQGKIR</sequence>
<feature type="region of interest" description="Disordered" evidence="2">
    <location>
        <begin position="1"/>
        <end position="149"/>
    </location>
</feature>
<feature type="compositionally biased region" description="Low complexity" evidence="2">
    <location>
        <begin position="86"/>
        <end position="95"/>
    </location>
</feature>
<reference evidence="4 5" key="1">
    <citation type="submission" date="2019-10" db="EMBL/GenBank/DDBJ databases">
        <title>Rubrobacter sp nov SCSIO 52090 isolated from a deep-sea sediment in the South China Sea.</title>
        <authorList>
            <person name="Chen R.W."/>
        </authorList>
    </citation>
    <scope>NUCLEOTIDE SEQUENCE [LARGE SCALE GENOMIC DNA]</scope>
    <source>
        <strain evidence="4 5">SCSIO 52909</strain>
    </source>
</reference>
<keyword evidence="1" id="KW-0732">Signal</keyword>
<evidence type="ECO:0000256" key="1">
    <source>
        <dbReference type="ARBA" id="ARBA00022729"/>
    </source>
</evidence>
<evidence type="ECO:0000313" key="5">
    <source>
        <dbReference type="Proteomes" id="UP000501452"/>
    </source>
</evidence>
<feature type="compositionally biased region" description="Basic residues" evidence="2">
    <location>
        <begin position="39"/>
        <end position="63"/>
    </location>
</feature>
<gene>
    <name evidence="4" type="ORF">GBA63_21070</name>
</gene>
<evidence type="ECO:0000259" key="3">
    <source>
        <dbReference type="Pfam" id="PF13778"/>
    </source>
</evidence>
<feature type="domain" description="DUF4174" evidence="3">
    <location>
        <begin position="150"/>
        <end position="253"/>
    </location>
</feature>